<keyword evidence="1" id="KW-0106">Calcium</keyword>
<keyword evidence="7" id="KW-1185">Reference proteome</keyword>
<evidence type="ECO:0000256" key="3">
    <source>
        <dbReference type="ARBA" id="ARBA00053344"/>
    </source>
</evidence>
<dbReference type="InterPro" id="IPR014716">
    <property type="entry name" value="Fibrinogen_a/b/g_C_1"/>
</dbReference>
<dbReference type="FunFam" id="3.90.215.10:FF:000001">
    <property type="entry name" value="Tenascin isoform 1"/>
    <property type="match status" value="1"/>
</dbReference>
<dbReference type="Proteomes" id="UP001497382">
    <property type="component" value="Unassembled WGS sequence"/>
</dbReference>
<dbReference type="GO" id="GO:0030246">
    <property type="term" value="F:carbohydrate binding"/>
    <property type="evidence" value="ECO:0007669"/>
    <property type="project" value="UniProtKB-ARBA"/>
</dbReference>
<reference evidence="6 7" key="1">
    <citation type="submission" date="2024-04" db="EMBL/GenBank/DDBJ databases">
        <authorList>
            <person name="Rising A."/>
            <person name="Reimegard J."/>
            <person name="Sonavane S."/>
            <person name="Akerstrom W."/>
            <person name="Nylinder S."/>
            <person name="Hedman E."/>
            <person name="Kallberg Y."/>
        </authorList>
    </citation>
    <scope>NUCLEOTIDE SEQUENCE [LARGE SCALE GENOMIC DNA]</scope>
</reference>
<comment type="caution">
    <text evidence="6">The sequence shown here is derived from an EMBL/GenBank/DDBJ whole genome shotgun (WGS) entry which is preliminary data.</text>
</comment>
<dbReference type="AlphaFoldDB" id="A0AAV2ATF2"/>
<evidence type="ECO:0000256" key="1">
    <source>
        <dbReference type="ARBA" id="ARBA00022837"/>
    </source>
</evidence>
<dbReference type="PROSITE" id="PS51406">
    <property type="entry name" value="FIBRINOGEN_C_2"/>
    <property type="match status" value="1"/>
</dbReference>
<evidence type="ECO:0000259" key="5">
    <source>
        <dbReference type="PROSITE" id="PS51406"/>
    </source>
</evidence>
<protein>
    <recommendedName>
        <fullName evidence="5">Fibrinogen C-terminal domain-containing protein</fullName>
    </recommendedName>
</protein>
<dbReference type="SUPFAM" id="SSF56496">
    <property type="entry name" value="Fibrinogen C-terminal domain-like"/>
    <property type="match status" value="1"/>
</dbReference>
<dbReference type="SMART" id="SM00186">
    <property type="entry name" value="FBG"/>
    <property type="match status" value="1"/>
</dbReference>
<dbReference type="GO" id="GO:0098609">
    <property type="term" value="P:cell-cell adhesion"/>
    <property type="evidence" value="ECO:0007669"/>
    <property type="project" value="UniProtKB-ARBA"/>
</dbReference>
<dbReference type="EMBL" id="CAXIEN010000210">
    <property type="protein sequence ID" value="CAL1286955.1"/>
    <property type="molecule type" value="Genomic_DNA"/>
</dbReference>
<dbReference type="Pfam" id="PF00147">
    <property type="entry name" value="Fibrinogen_C"/>
    <property type="match status" value="1"/>
</dbReference>
<dbReference type="GO" id="GO:0005615">
    <property type="term" value="C:extracellular space"/>
    <property type="evidence" value="ECO:0007669"/>
    <property type="project" value="TreeGrafter"/>
</dbReference>
<gene>
    <name evidence="6" type="ORF">LARSCL_LOCUS14538</name>
</gene>
<feature type="domain" description="Fibrinogen C-terminal" evidence="5">
    <location>
        <begin position="101"/>
        <end position="328"/>
    </location>
</feature>
<dbReference type="InterPro" id="IPR050373">
    <property type="entry name" value="Fibrinogen_C-term_domain"/>
</dbReference>
<comment type="function">
    <text evidence="3">Lectin involved in innate immunity. Agglutinates all types of human erythrocytes, Gram-positive and Gram-negative bacteria. Has a stronger agglutinating activity towards Gram-negative bacteria than towards Gram-positive bacteria. Specifically recognizes acetyl group-containing substances on agglutinated cells. The hemagglutinating activity was inhibited by EDTA, acetyl group-containing mono- and disaccharides, N-acetyl derivatives of amino acids, other acetyl group-containing substances, propionamide and benzamide. Enhances the antimicrobial activity of big defensin against Gram-positive bacteria but not against Gram-negative bacteria.</text>
</comment>
<accession>A0AAV2ATF2</accession>
<evidence type="ECO:0000313" key="6">
    <source>
        <dbReference type="EMBL" id="CAL1286955.1"/>
    </source>
</evidence>
<dbReference type="InterPro" id="IPR002181">
    <property type="entry name" value="Fibrinogen_a/b/g_C_dom"/>
</dbReference>
<dbReference type="CDD" id="cd00087">
    <property type="entry name" value="FReD"/>
    <property type="match status" value="1"/>
</dbReference>
<proteinExistence type="predicted"/>
<name>A0AAV2ATF2_9ARAC</name>
<evidence type="ECO:0000256" key="4">
    <source>
        <dbReference type="SAM" id="MobiDB-lite"/>
    </source>
</evidence>
<sequence>MAIARNSTVIATFRLSYLNVMQYTWFPGMTMCMTMLTNTTMGPSSRMDSAPVMVKNGIPYTRYLQAAMILIRAAMPTDDEEDPDRMDEGDTDYGEGEQRWLKCPDRPMDCEELLACGYNLSGIYRIYPRSRLNTWGDAGFDVYCDMDTDGGGWAVIQRRDDFGTSSDFFYKGWQSYKFGFGDLNFDYWLGNDKIFALSNQRHSTLRFDLWDFEGDDGYATYDNFYIDDEANGYRLHLGDYRGVIGDSFKGHNLNRFSTRDRDNDNNPYQNCALQYKGGWWYNNCHTVNLNGLYLRGRHDTYADGVNWYAWKGFRYSLRKTEMKVRSSAFVAKPFNRFEAPPPTPDQ</sequence>
<feature type="region of interest" description="Disordered" evidence="4">
    <location>
        <begin position="78"/>
        <end position="98"/>
    </location>
</feature>
<dbReference type="NCBIfam" id="NF040941">
    <property type="entry name" value="GGGWT_bact"/>
    <property type="match status" value="1"/>
</dbReference>
<feature type="compositionally biased region" description="Acidic residues" evidence="4">
    <location>
        <begin position="78"/>
        <end position="95"/>
    </location>
</feature>
<dbReference type="Gene3D" id="3.90.215.10">
    <property type="entry name" value="Gamma Fibrinogen, chain A, domain 1"/>
    <property type="match status" value="1"/>
</dbReference>
<evidence type="ECO:0000313" key="7">
    <source>
        <dbReference type="Proteomes" id="UP001497382"/>
    </source>
</evidence>
<dbReference type="InterPro" id="IPR036056">
    <property type="entry name" value="Fibrinogen-like_C"/>
</dbReference>
<dbReference type="PANTHER" id="PTHR19143">
    <property type="entry name" value="FIBRINOGEN/TENASCIN/ANGIOPOEITIN"/>
    <property type="match status" value="1"/>
</dbReference>
<keyword evidence="2" id="KW-1015">Disulfide bond</keyword>
<dbReference type="PANTHER" id="PTHR19143:SF458">
    <property type="entry name" value="FIBRINOGEN C-TERMINAL DOMAIN-CONTAINING PROTEIN-RELATED"/>
    <property type="match status" value="1"/>
</dbReference>
<evidence type="ECO:0000256" key="2">
    <source>
        <dbReference type="ARBA" id="ARBA00023157"/>
    </source>
</evidence>
<organism evidence="6 7">
    <name type="scientific">Larinioides sclopetarius</name>
    <dbReference type="NCBI Taxonomy" id="280406"/>
    <lineage>
        <taxon>Eukaryota</taxon>
        <taxon>Metazoa</taxon>
        <taxon>Ecdysozoa</taxon>
        <taxon>Arthropoda</taxon>
        <taxon>Chelicerata</taxon>
        <taxon>Arachnida</taxon>
        <taxon>Araneae</taxon>
        <taxon>Araneomorphae</taxon>
        <taxon>Entelegynae</taxon>
        <taxon>Araneoidea</taxon>
        <taxon>Araneidae</taxon>
        <taxon>Larinioides</taxon>
    </lineage>
</organism>